<evidence type="ECO:0000313" key="2">
    <source>
        <dbReference type="EMBL" id="TFF35657.1"/>
    </source>
</evidence>
<proteinExistence type="predicted"/>
<dbReference type="OrthoDB" id="195113at2"/>
<dbReference type="InterPro" id="IPR024072">
    <property type="entry name" value="DHFR-like_dom_sf"/>
</dbReference>
<feature type="domain" description="Bacterial bifunctional deaminase-reductase C-terminal" evidence="1">
    <location>
        <begin position="2"/>
        <end position="172"/>
    </location>
</feature>
<dbReference type="EMBL" id="SOZE01000020">
    <property type="protein sequence ID" value="TFF35657.1"/>
    <property type="molecule type" value="Genomic_DNA"/>
</dbReference>
<name>A0A4Y8SAS1_9SPHI</name>
<evidence type="ECO:0000313" key="3">
    <source>
        <dbReference type="Proteomes" id="UP000297540"/>
    </source>
</evidence>
<dbReference type="SUPFAM" id="SSF53597">
    <property type="entry name" value="Dihydrofolate reductase-like"/>
    <property type="match status" value="1"/>
</dbReference>
<keyword evidence="3" id="KW-1185">Reference proteome</keyword>
<protein>
    <submittedName>
        <fullName evidence="2">Dihydrofolate reductase</fullName>
    </submittedName>
</protein>
<dbReference type="PANTHER" id="PTHR38011:SF2">
    <property type="entry name" value="BIFUNCTIONAL DEAMINASE-REDUCTASE DOMAIN PROTEIN"/>
    <property type="match status" value="1"/>
</dbReference>
<dbReference type="RefSeq" id="WP_133233217.1">
    <property type="nucleotide sequence ID" value="NZ_SOZE01000020.1"/>
</dbReference>
<comment type="caution">
    <text evidence="2">The sequence shown here is derived from an EMBL/GenBank/DDBJ whole genome shotgun (WGS) entry which is preliminary data.</text>
</comment>
<gene>
    <name evidence="2" type="ORF">E2R66_18285</name>
</gene>
<dbReference type="GO" id="GO:0008703">
    <property type="term" value="F:5-amino-6-(5-phosphoribosylamino)uracil reductase activity"/>
    <property type="evidence" value="ECO:0007669"/>
    <property type="project" value="InterPro"/>
</dbReference>
<dbReference type="InterPro" id="IPR002734">
    <property type="entry name" value="RibDG_C"/>
</dbReference>
<dbReference type="GO" id="GO:0009231">
    <property type="term" value="P:riboflavin biosynthetic process"/>
    <property type="evidence" value="ECO:0007669"/>
    <property type="project" value="InterPro"/>
</dbReference>
<reference evidence="2 3" key="1">
    <citation type="journal article" date="2017" name="Int. J. Syst. Evol. Microbiol.">
        <title>Mucilaginibacterpsychrotolerans sp. nov., isolated from peatlands.</title>
        <authorList>
            <person name="Deng Y."/>
            <person name="Shen L."/>
            <person name="Xu B."/>
            <person name="Liu Y."/>
            <person name="Gu Z."/>
            <person name="Liu H."/>
            <person name="Zhou Y."/>
        </authorList>
    </citation>
    <scope>NUCLEOTIDE SEQUENCE [LARGE SCALE GENOMIC DNA]</scope>
    <source>
        <strain evidence="2 3">NH7-4</strain>
    </source>
</reference>
<sequence>MRKIIVVSFITLDGVMQAPGGPDEDPSNGFAYGGWVAPHSDEVSGKLMRQQMAPTDILLGRKTYDNFAGYWPQNAQIWPGINEVTKYVLSNTINQSDWENTEFLTSLADIEKLKNAEGGDIKVWGSGELVRALLKHDLADELWLKIHPVILGKGKNLFSAESSPAGFTLFKSAITPSGVIFASYKRSGEVKTGAIGA</sequence>
<evidence type="ECO:0000259" key="1">
    <source>
        <dbReference type="Pfam" id="PF01872"/>
    </source>
</evidence>
<dbReference type="Pfam" id="PF01872">
    <property type="entry name" value="RibD_C"/>
    <property type="match status" value="1"/>
</dbReference>
<organism evidence="2 3">
    <name type="scientific">Mucilaginibacter psychrotolerans</name>
    <dbReference type="NCBI Taxonomy" id="1524096"/>
    <lineage>
        <taxon>Bacteria</taxon>
        <taxon>Pseudomonadati</taxon>
        <taxon>Bacteroidota</taxon>
        <taxon>Sphingobacteriia</taxon>
        <taxon>Sphingobacteriales</taxon>
        <taxon>Sphingobacteriaceae</taxon>
        <taxon>Mucilaginibacter</taxon>
    </lineage>
</organism>
<dbReference type="AlphaFoldDB" id="A0A4Y8SAS1"/>
<dbReference type="Gene3D" id="3.40.430.10">
    <property type="entry name" value="Dihydrofolate Reductase, subunit A"/>
    <property type="match status" value="1"/>
</dbReference>
<dbReference type="PANTHER" id="PTHR38011">
    <property type="entry name" value="DIHYDROFOLATE REDUCTASE FAMILY PROTEIN (AFU_ORTHOLOGUE AFUA_8G06820)"/>
    <property type="match status" value="1"/>
</dbReference>
<accession>A0A4Y8SAS1</accession>
<dbReference type="Proteomes" id="UP000297540">
    <property type="component" value="Unassembled WGS sequence"/>
</dbReference>
<dbReference type="InterPro" id="IPR050765">
    <property type="entry name" value="Riboflavin_Biosynth_HTPR"/>
</dbReference>